<evidence type="ECO:0008006" key="3">
    <source>
        <dbReference type="Google" id="ProtNLM"/>
    </source>
</evidence>
<dbReference type="InterPro" id="IPR003615">
    <property type="entry name" value="HNH_nuc"/>
</dbReference>
<dbReference type="InterPro" id="IPR052947">
    <property type="entry name" value="T6SS_Hcp1_domain"/>
</dbReference>
<dbReference type="SUPFAM" id="SSF54060">
    <property type="entry name" value="His-Me finger endonucleases"/>
    <property type="match status" value="1"/>
</dbReference>
<dbReference type="PANTHER" id="PTHR34319">
    <property type="entry name" value="MAJOR EXPORTED PROTEIN"/>
    <property type="match status" value="1"/>
</dbReference>
<proteinExistence type="predicted"/>
<reference evidence="2" key="1">
    <citation type="submission" date="2022-04" db="EMBL/GenBank/DDBJ databases">
        <title>Tomato heritable bacteria conferring resistance against bacterial wilt.</title>
        <authorList>
            <person name="Yin J."/>
        </authorList>
    </citation>
    <scope>NUCLEOTIDE SEQUENCE</scope>
    <source>
        <strain evidence="2">Cra20</strain>
    </source>
</reference>
<dbReference type="CDD" id="cd20745">
    <property type="entry name" value="FIX_RhsA_AHH_HNH-like"/>
    <property type="match status" value="1"/>
</dbReference>
<dbReference type="EMBL" id="JALMLT010000002">
    <property type="protein sequence ID" value="MDT8759075.1"/>
    <property type="molecule type" value="Genomic_DNA"/>
</dbReference>
<name>A0ABU3N3G9_9SPHN</name>
<dbReference type="InterPro" id="IPR044925">
    <property type="entry name" value="His-Me_finger_sf"/>
</dbReference>
<dbReference type="CDD" id="cd00085">
    <property type="entry name" value="HNHc"/>
    <property type="match status" value="1"/>
</dbReference>
<organism evidence="2">
    <name type="scientific">Sphingomonas psychrotolerans</name>
    <dbReference type="NCBI Taxonomy" id="1327635"/>
    <lineage>
        <taxon>Bacteria</taxon>
        <taxon>Pseudomonadati</taxon>
        <taxon>Pseudomonadota</taxon>
        <taxon>Alphaproteobacteria</taxon>
        <taxon>Sphingomonadales</taxon>
        <taxon>Sphingomonadaceae</taxon>
        <taxon>Sphingomonas</taxon>
    </lineage>
</organism>
<evidence type="ECO:0000313" key="2">
    <source>
        <dbReference type="EMBL" id="MDT8759075.1"/>
    </source>
</evidence>
<evidence type="ECO:0000256" key="1">
    <source>
        <dbReference type="SAM" id="MobiDB-lite"/>
    </source>
</evidence>
<protein>
    <recommendedName>
        <fullName evidence="3">HNH endonuclease</fullName>
    </recommendedName>
</protein>
<comment type="caution">
    <text evidence="2">The sequence shown here is derived from an EMBL/GenBank/DDBJ whole genome shotgun (WGS) entry which is preliminary data.</text>
</comment>
<feature type="region of interest" description="Disordered" evidence="1">
    <location>
        <begin position="1"/>
        <end position="21"/>
    </location>
</feature>
<sequence>MVDPARSSATAGTPIGPPSPQFATQAQLALAANRLPAGGVDVQGLAASVARLRQENPPGAGWVEAEIDRNLTAVERGELARTLEGGSATPPAPANDTAPDPVQLGLDLTQLALDITGIIEPTPISDGSNTIISAGRAIGSLFSGDWGDAGGHALNGVLSAAGILPYLGDAAKAGKVGKWAQTVSDSIAAVVANPALRHALEPALRQVKNAVDAIPQGAIDKLPGGARDAINRMKGQLDDFFGAGVREADEGIYRGTVRGQSVELRGVDAVPVNYVKRDRTEYAALRRDFDSTVRGDFLRDLAGDPAKVDALRRAGLDQTAIDRIASGRVPQGWQVHHKLPLDDGGTNSFDNLVLIKNDPHHIALTNAQRSLVGDLAVGQSRQVDFPVPRGFVYPPAP</sequence>
<dbReference type="PANTHER" id="PTHR34319:SF7">
    <property type="entry name" value="HNH ENDONUCLEASE DOMAIN-CONTAINING PROTEIN"/>
    <property type="match status" value="1"/>
</dbReference>
<accession>A0ABU3N3G9</accession>
<gene>
    <name evidence="2" type="ORF">MZO42_10230</name>
</gene>